<dbReference type="FunFam" id="2.170.120.12:FF:000001">
    <property type="entry name" value="DNA-directed RNA polymerase subunit alpha"/>
    <property type="match status" value="1"/>
</dbReference>
<proteinExistence type="inferred from homology"/>
<evidence type="ECO:0000256" key="7">
    <source>
        <dbReference type="ARBA" id="ARBA00048552"/>
    </source>
</evidence>
<dbReference type="SUPFAM" id="SSF55257">
    <property type="entry name" value="RBP11-like subunits of RNA polymerase"/>
    <property type="match status" value="1"/>
</dbReference>
<comment type="domain">
    <text evidence="8">The N-terminal domain is essential for RNAP assembly and basal transcription, whereas the C-terminal domain is involved in interaction with transcriptional regulators and with upstream promoter elements.</text>
</comment>
<dbReference type="Pfam" id="PF03118">
    <property type="entry name" value="RNA_pol_A_CTD"/>
    <property type="match status" value="1"/>
</dbReference>
<dbReference type="InterPro" id="IPR036643">
    <property type="entry name" value="RNApol_insert_sf"/>
</dbReference>
<feature type="region of interest" description="Alpha N-terminal domain (alpha-NTD)" evidence="8">
    <location>
        <begin position="1"/>
        <end position="226"/>
    </location>
</feature>
<dbReference type="GO" id="GO:0046983">
    <property type="term" value="F:protein dimerization activity"/>
    <property type="evidence" value="ECO:0007669"/>
    <property type="project" value="InterPro"/>
</dbReference>
<keyword evidence="3 8" id="KW-0240">DNA-directed RNA polymerase</keyword>
<evidence type="ECO:0000256" key="6">
    <source>
        <dbReference type="ARBA" id="ARBA00023163"/>
    </source>
</evidence>
<dbReference type="SUPFAM" id="SSF47789">
    <property type="entry name" value="C-terminal domain of RNA polymerase alpha subunit"/>
    <property type="match status" value="1"/>
</dbReference>
<keyword evidence="5 8" id="KW-0548">Nucleotidyltransferase</keyword>
<dbReference type="GO" id="GO:0009507">
    <property type="term" value="C:chloroplast"/>
    <property type="evidence" value="ECO:0007669"/>
    <property type="project" value="UniProtKB-SubCell"/>
</dbReference>
<dbReference type="GO" id="GO:0003677">
    <property type="term" value="F:DNA binding"/>
    <property type="evidence" value="ECO:0007669"/>
    <property type="project" value="UniProtKB-UniRule"/>
</dbReference>
<evidence type="ECO:0000259" key="9">
    <source>
        <dbReference type="SMART" id="SM00662"/>
    </source>
</evidence>
<evidence type="ECO:0000256" key="2">
    <source>
        <dbReference type="ARBA" id="ARBA00007123"/>
    </source>
</evidence>
<sequence length="311" mass="34755">MINPSIKCIKSETSESGTMYGQFLIDSLNCGQGITFGNLLRRILLGDLGGTSITAVRIAGIRDEFSVITGVREDILEILLNLKGIILKSSTLEPQFGRLKVQGPAVLTANLIELPSTLEVVNPNHYIATISTSNLLEIEFKFEYGTGYRLADQTFHHKNEDFLQMDAIFMPVQKVDFKIETIYDNTDEASDRLILNIWTNGSISPEDAIYEASQLVIDFFNSLMENKVTQKIQDSTVAVVEPSLDPHTNIAIEELQLSVRAYNCLKRAQINTIGDLLEYSPEKLQELKNFGKKSADEVFMTLKNKLGIVLK</sequence>
<dbReference type="NCBIfam" id="NF003519">
    <property type="entry name" value="PRK05182.2-5"/>
    <property type="match status" value="1"/>
</dbReference>
<protein>
    <recommendedName>
        <fullName evidence="8">DNA-directed RNA polymerase subunit alpha</fullName>
        <shortName evidence="8">PEP</shortName>
        <ecNumber evidence="8">2.7.7.6</ecNumber>
    </recommendedName>
    <alternativeName>
        <fullName evidence="8">Plastid-encoded RNA polymerase subunit alpha</fullName>
        <shortName evidence="8">RNA polymerase subunit alpha</shortName>
    </alternativeName>
</protein>
<evidence type="ECO:0000256" key="1">
    <source>
        <dbReference type="ARBA" id="ARBA00004026"/>
    </source>
</evidence>
<dbReference type="NCBIfam" id="TIGR02027">
    <property type="entry name" value="rpoA"/>
    <property type="match status" value="1"/>
</dbReference>
<evidence type="ECO:0000256" key="4">
    <source>
        <dbReference type="ARBA" id="ARBA00022679"/>
    </source>
</evidence>
<comment type="subcellular location">
    <subcellularLocation>
        <location evidence="8">Plastid</location>
        <location evidence="8">Chloroplast</location>
    </subcellularLocation>
</comment>
<gene>
    <name evidence="8 10" type="primary">rpoA</name>
</gene>
<dbReference type="GO" id="GO:0006351">
    <property type="term" value="P:DNA-templated transcription"/>
    <property type="evidence" value="ECO:0007669"/>
    <property type="project" value="UniProtKB-UniRule"/>
</dbReference>
<dbReference type="InterPro" id="IPR011260">
    <property type="entry name" value="RNAP_asu_C"/>
</dbReference>
<feature type="region of interest" description="Alpha C-terminal domain (alpha-CTD)" evidence="8">
    <location>
        <begin position="244"/>
        <end position="311"/>
    </location>
</feature>
<dbReference type="HAMAP" id="MF_00059">
    <property type="entry name" value="RNApol_bact_RpoA"/>
    <property type="match status" value="1"/>
</dbReference>
<dbReference type="RefSeq" id="YP_009496023.1">
    <property type="nucleotide sequence ID" value="NC_037996.1"/>
</dbReference>
<dbReference type="EC" id="2.7.7.6" evidence="8"/>
<dbReference type="SMART" id="SM00662">
    <property type="entry name" value="RPOLD"/>
    <property type="match status" value="1"/>
</dbReference>
<accession>A0A2U9NMW7</accession>
<comment type="subunit">
    <text evidence="8">In plastids the minimal PEP RNA polymerase catalytic core is composed of four subunits: alpha, beta, beta', and beta''. When a (nuclear-encoded) sigma factor is associated with the core the holoenzyme is formed, which can initiate transcription.</text>
</comment>
<feature type="domain" description="DNA-directed RNA polymerase RpoA/D/Rpb3-type" evidence="9">
    <location>
        <begin position="20"/>
        <end position="226"/>
    </location>
</feature>
<dbReference type="AlphaFoldDB" id="A0A2U9NMW7"/>
<evidence type="ECO:0000256" key="8">
    <source>
        <dbReference type="HAMAP-Rule" id="MF_00059"/>
    </source>
</evidence>
<dbReference type="NCBIfam" id="NF003516">
    <property type="entry name" value="PRK05182.2-2"/>
    <property type="match status" value="1"/>
</dbReference>
<dbReference type="GO" id="GO:0003899">
    <property type="term" value="F:DNA-directed RNA polymerase activity"/>
    <property type="evidence" value="ECO:0007669"/>
    <property type="project" value="UniProtKB-UniRule"/>
</dbReference>
<name>A0A2U9NMW7_9STRA</name>
<dbReference type="GO" id="GO:0000428">
    <property type="term" value="C:DNA-directed RNA polymerase complex"/>
    <property type="evidence" value="ECO:0007669"/>
    <property type="project" value="UniProtKB-KW"/>
</dbReference>
<dbReference type="InterPro" id="IPR011263">
    <property type="entry name" value="DNA-dir_RNA_pol_RpoA/D/Rpb3"/>
</dbReference>
<geneLocation type="chloroplast" evidence="10"/>
<dbReference type="Gene3D" id="2.170.120.12">
    <property type="entry name" value="DNA-directed RNA polymerase, insert domain"/>
    <property type="match status" value="1"/>
</dbReference>
<keyword evidence="6 8" id="KW-0804">Transcription</keyword>
<dbReference type="SUPFAM" id="SSF56553">
    <property type="entry name" value="Insert subdomain of RNA polymerase alpha subunit"/>
    <property type="match status" value="1"/>
</dbReference>
<keyword evidence="10" id="KW-0934">Plastid</keyword>
<comment type="similarity">
    <text evidence="2 8">Belongs to the RNA polymerase alpha chain family.</text>
</comment>
<organism evidence="10">
    <name type="scientific">Sundstroemia setigera</name>
    <dbReference type="NCBI Taxonomy" id="3005"/>
    <lineage>
        <taxon>Eukaryota</taxon>
        <taxon>Sar</taxon>
        <taxon>Stramenopiles</taxon>
        <taxon>Ochrophyta</taxon>
        <taxon>Bacillariophyta</taxon>
        <taxon>Coscinodiscophyceae</taxon>
        <taxon>Rhizosoleniophycidae</taxon>
        <taxon>Rhizosoleniales</taxon>
        <taxon>Rhizosoleniaceae</taxon>
        <taxon>Sundstroemia</taxon>
    </lineage>
</organism>
<dbReference type="Pfam" id="PF01193">
    <property type="entry name" value="RNA_pol_L"/>
    <property type="match status" value="1"/>
</dbReference>
<comment type="function">
    <text evidence="1 8">DNA-dependent RNA polymerase catalyzes the transcription of DNA into RNA using the four ribonucleoside triphosphates as substrates.</text>
</comment>
<dbReference type="InterPro" id="IPR011262">
    <property type="entry name" value="DNA-dir_RNA_pol_insert"/>
</dbReference>
<keyword evidence="10" id="KW-0150">Chloroplast</keyword>
<dbReference type="InterPro" id="IPR011773">
    <property type="entry name" value="DNA-dir_RpoA"/>
</dbReference>
<dbReference type="Pfam" id="PF01000">
    <property type="entry name" value="RNA_pol_A_bac"/>
    <property type="match status" value="1"/>
</dbReference>
<evidence type="ECO:0000313" key="10">
    <source>
        <dbReference type="EMBL" id="AWT38463.1"/>
    </source>
</evidence>
<dbReference type="CDD" id="cd06928">
    <property type="entry name" value="RNAP_alpha_NTD"/>
    <property type="match status" value="1"/>
</dbReference>
<comment type="catalytic activity">
    <reaction evidence="7 8">
        <text>RNA(n) + a ribonucleoside 5'-triphosphate = RNA(n+1) + diphosphate</text>
        <dbReference type="Rhea" id="RHEA:21248"/>
        <dbReference type="Rhea" id="RHEA-COMP:14527"/>
        <dbReference type="Rhea" id="RHEA-COMP:17342"/>
        <dbReference type="ChEBI" id="CHEBI:33019"/>
        <dbReference type="ChEBI" id="CHEBI:61557"/>
        <dbReference type="ChEBI" id="CHEBI:140395"/>
        <dbReference type="EC" id="2.7.7.6"/>
    </reaction>
</comment>
<dbReference type="Gene3D" id="1.10.150.20">
    <property type="entry name" value="5' to 3' exonuclease, C-terminal subdomain"/>
    <property type="match status" value="1"/>
</dbReference>
<keyword evidence="4 8" id="KW-0808">Transferase</keyword>
<dbReference type="GeneID" id="36958261"/>
<dbReference type="InterPro" id="IPR036603">
    <property type="entry name" value="RBP11-like"/>
</dbReference>
<evidence type="ECO:0000256" key="5">
    <source>
        <dbReference type="ARBA" id="ARBA00022695"/>
    </source>
</evidence>
<dbReference type="EMBL" id="MG755793">
    <property type="protein sequence ID" value="AWT38463.1"/>
    <property type="molecule type" value="Genomic_DNA"/>
</dbReference>
<dbReference type="Gene3D" id="3.30.1360.10">
    <property type="entry name" value="RNA polymerase, RBP11-like subunit"/>
    <property type="match status" value="1"/>
</dbReference>
<reference evidence="10" key="1">
    <citation type="journal article" date="2018" name="Adv. Bot. Res.">
        <title>Evolution of the Plastid Genomes in Diatoms.</title>
        <authorList>
            <person name="Yu M."/>
            <person name="Ashworth M.P."/>
            <person name="Hajrah N.H."/>
            <person name="Khiyami M.A."/>
            <person name="Sabir M.J."/>
            <person name="Alhebshi A.M."/>
            <person name="Al-Malki A.L."/>
            <person name="Sabir J.S.M."/>
            <person name="Theriot E.C."/>
            <person name="Jansen R.K."/>
        </authorList>
    </citation>
    <scope>NUCLEOTIDE SEQUENCE</scope>
</reference>
<evidence type="ECO:0000256" key="3">
    <source>
        <dbReference type="ARBA" id="ARBA00022478"/>
    </source>
</evidence>